<dbReference type="PANTHER" id="PTHR42648:SF18">
    <property type="entry name" value="RETROTRANSPOSON, UNCLASSIFIED-LIKE PROTEIN"/>
    <property type="match status" value="1"/>
</dbReference>
<dbReference type="GO" id="GO:0015074">
    <property type="term" value="P:DNA integration"/>
    <property type="evidence" value="ECO:0007669"/>
    <property type="project" value="InterPro"/>
</dbReference>
<dbReference type="Proteomes" id="UP000515121">
    <property type="component" value="Unplaced"/>
</dbReference>
<dbReference type="GO" id="GO:0003676">
    <property type="term" value="F:nucleic acid binding"/>
    <property type="evidence" value="ECO:0007669"/>
    <property type="project" value="InterPro"/>
</dbReference>
<evidence type="ECO:0000313" key="3">
    <source>
        <dbReference type="RefSeq" id="XP_022764242.1"/>
    </source>
</evidence>
<proteinExistence type="predicted"/>
<dbReference type="RefSeq" id="XP_022764242.1">
    <property type="nucleotide sequence ID" value="XM_022908507.1"/>
</dbReference>
<protein>
    <submittedName>
        <fullName evidence="3">Uncharacterized protein LOC111309453</fullName>
    </submittedName>
</protein>
<feature type="domain" description="Integrase catalytic" evidence="1">
    <location>
        <begin position="1"/>
        <end position="84"/>
    </location>
</feature>
<keyword evidence="2" id="KW-1185">Reference proteome</keyword>
<evidence type="ECO:0000313" key="2">
    <source>
        <dbReference type="Proteomes" id="UP000515121"/>
    </source>
</evidence>
<dbReference type="InterPro" id="IPR039537">
    <property type="entry name" value="Retrotran_Ty1/copia-like"/>
</dbReference>
<dbReference type="AlphaFoldDB" id="A0A6P6AH92"/>
<dbReference type="Gene3D" id="3.30.420.10">
    <property type="entry name" value="Ribonuclease H-like superfamily/Ribonuclease H"/>
    <property type="match status" value="1"/>
</dbReference>
<evidence type="ECO:0000259" key="1">
    <source>
        <dbReference type="PROSITE" id="PS50994"/>
    </source>
</evidence>
<dbReference type="SUPFAM" id="SSF53098">
    <property type="entry name" value="Ribonuclease H-like"/>
    <property type="match status" value="1"/>
</dbReference>
<dbReference type="InterPro" id="IPR012337">
    <property type="entry name" value="RNaseH-like_sf"/>
</dbReference>
<gene>
    <name evidence="3" type="primary">LOC111309453</name>
</gene>
<dbReference type="InterPro" id="IPR001584">
    <property type="entry name" value="Integrase_cat-core"/>
</dbReference>
<sequence>MFWIYFMKQKYEVALVFWKFKAWIENQNGCKIKIIKVDNDTKYTSDKFNEFCEVVRIEHQLTVTYILQQNEASERKNKTVMEMYGSKPLVQHIRVFGSIYYVFVPKIKKDKLDQKVKIYILWAIATSPKIIGLTIHLQSKEESIKQTVADMISFQDKKDYMFVNETIDHELVRKITPFIDIYQRSNVAILEPANFEEAIKIIEWKNAMKKEYQIIEKNQTWMLVDKPNISFSCKVGHHKVAISLSNWEKLKNIPT</sequence>
<dbReference type="KEGG" id="dzi:111309453"/>
<dbReference type="InterPro" id="IPR036397">
    <property type="entry name" value="RNaseH_sf"/>
</dbReference>
<dbReference type="PROSITE" id="PS50994">
    <property type="entry name" value="INTEGRASE"/>
    <property type="match status" value="1"/>
</dbReference>
<dbReference type="PANTHER" id="PTHR42648">
    <property type="entry name" value="TRANSPOSASE, PUTATIVE-RELATED"/>
    <property type="match status" value="1"/>
</dbReference>
<accession>A0A6P6AH92</accession>
<dbReference type="OrthoDB" id="1002641at2759"/>
<reference evidence="3" key="1">
    <citation type="submission" date="2025-08" db="UniProtKB">
        <authorList>
            <consortium name="RefSeq"/>
        </authorList>
    </citation>
    <scope>IDENTIFICATION</scope>
    <source>
        <tissue evidence="3">Fruit stalk</tissue>
    </source>
</reference>
<dbReference type="GeneID" id="111309453"/>
<organism evidence="2 3">
    <name type="scientific">Durio zibethinus</name>
    <name type="common">Durian</name>
    <dbReference type="NCBI Taxonomy" id="66656"/>
    <lineage>
        <taxon>Eukaryota</taxon>
        <taxon>Viridiplantae</taxon>
        <taxon>Streptophyta</taxon>
        <taxon>Embryophyta</taxon>
        <taxon>Tracheophyta</taxon>
        <taxon>Spermatophyta</taxon>
        <taxon>Magnoliopsida</taxon>
        <taxon>eudicotyledons</taxon>
        <taxon>Gunneridae</taxon>
        <taxon>Pentapetalae</taxon>
        <taxon>rosids</taxon>
        <taxon>malvids</taxon>
        <taxon>Malvales</taxon>
        <taxon>Malvaceae</taxon>
        <taxon>Helicteroideae</taxon>
        <taxon>Durio</taxon>
    </lineage>
</organism>
<name>A0A6P6AH92_DURZI</name>